<sequence length="282" mass="31416">MNPHFSQNGSDLYVPDSNQAALKRTTHLGVGAHQDDLEFMAMHGIIECYDNADRWFGGVTCTNGAGSARTGEFAHVTDVEMQAIRAEEQREASRVGQYSFMAQLHLSSASIKDPENDDLENDLVQILSEAQPDVIYTHNLADKHSTHIAVAASLIKALRRLPFEQRPKQLIGCEVWRNLDWLPDDKKIIMDLSARTQLASKLNGLFVSQISGGKRYDLAVDGRRRANATFFDSHSVDDAQSVAFGVDLTPLIIDDELSPENYIVSFIEAFKQDVRGQVSTFF</sequence>
<evidence type="ECO:0000313" key="2">
    <source>
        <dbReference type="Proteomes" id="UP001243717"/>
    </source>
</evidence>
<reference evidence="1 2" key="1">
    <citation type="submission" date="2023-04" db="EMBL/GenBank/DDBJ databases">
        <title>A novel bacteria isolated from coastal sediment.</title>
        <authorList>
            <person name="Liu X.-J."/>
            <person name="Du Z.-J."/>
        </authorList>
    </citation>
    <scope>NUCLEOTIDE SEQUENCE [LARGE SCALE GENOMIC DNA]</scope>
    <source>
        <strain evidence="1 2">SDUM461004</strain>
    </source>
</reference>
<accession>A0ABU1AGD3</accession>
<dbReference type="InterPro" id="IPR024078">
    <property type="entry name" value="LmbE-like_dom_sf"/>
</dbReference>
<organism evidence="1 2">
    <name type="scientific">Thalassobacterium sedimentorum</name>
    <dbReference type="NCBI Taxonomy" id="3041258"/>
    <lineage>
        <taxon>Bacteria</taxon>
        <taxon>Pseudomonadati</taxon>
        <taxon>Verrucomicrobiota</taxon>
        <taxon>Opitutia</taxon>
        <taxon>Puniceicoccales</taxon>
        <taxon>Coraliomargaritaceae</taxon>
        <taxon>Thalassobacterium</taxon>
    </lineage>
</organism>
<dbReference type="SUPFAM" id="SSF102588">
    <property type="entry name" value="LmbE-like"/>
    <property type="match status" value="1"/>
</dbReference>
<dbReference type="Proteomes" id="UP001243717">
    <property type="component" value="Unassembled WGS sequence"/>
</dbReference>
<keyword evidence="2" id="KW-1185">Reference proteome</keyword>
<dbReference type="Pfam" id="PF02585">
    <property type="entry name" value="PIG-L"/>
    <property type="match status" value="1"/>
</dbReference>
<name>A0ABU1AGD3_9BACT</name>
<dbReference type="Gene3D" id="3.40.50.10320">
    <property type="entry name" value="LmbE-like"/>
    <property type="match status" value="1"/>
</dbReference>
<gene>
    <name evidence="1" type="ORF">QEH59_05080</name>
</gene>
<proteinExistence type="predicted"/>
<dbReference type="InterPro" id="IPR003737">
    <property type="entry name" value="GlcNAc_PI_deacetylase-related"/>
</dbReference>
<dbReference type="EMBL" id="JARXIC010000006">
    <property type="protein sequence ID" value="MDQ8193784.1"/>
    <property type="molecule type" value="Genomic_DNA"/>
</dbReference>
<comment type="caution">
    <text evidence="1">The sequence shown here is derived from an EMBL/GenBank/DDBJ whole genome shotgun (WGS) entry which is preliminary data.</text>
</comment>
<protein>
    <submittedName>
        <fullName evidence="1">PIG-L family deacetylase</fullName>
    </submittedName>
</protein>
<dbReference type="RefSeq" id="WP_308984271.1">
    <property type="nucleotide sequence ID" value="NZ_JARXIC010000006.1"/>
</dbReference>
<evidence type="ECO:0000313" key="1">
    <source>
        <dbReference type="EMBL" id="MDQ8193784.1"/>
    </source>
</evidence>